<feature type="signal peptide" evidence="1">
    <location>
        <begin position="1"/>
        <end position="23"/>
    </location>
</feature>
<name>A0ABY7EFA3_MYAAR</name>
<dbReference type="Proteomes" id="UP001164746">
    <property type="component" value="Chromosome 6"/>
</dbReference>
<sequence length="229" mass="26012">MHFLKFLIVIPILICLKPSSIYGEFVKEKLYVEFQQDDELQSGNMDYGTAVNIWRLLNAASMEEDDVASVVDTLESIQLPDDVLNSILDVLPDEVELDLEFLAKGCSHGRCKYCTKDKFLHICIEANYLPHKIGFEIRVTIRGKTIFHKEISVANPPAICINHIPFLSKIANLCIQFYDVSIPKKSACVRAVFYVKLGPLKKKIKLKIACFRIPIAGDEYDIEKSIMLN</sequence>
<keyword evidence="1" id="KW-0732">Signal</keyword>
<evidence type="ECO:0000313" key="4">
    <source>
        <dbReference type="Proteomes" id="UP001164746"/>
    </source>
</evidence>
<dbReference type="PANTHER" id="PTHR36299:SF2">
    <property type="entry name" value="DUF4773 DOMAIN-CONTAINING PROTEIN"/>
    <property type="match status" value="1"/>
</dbReference>
<gene>
    <name evidence="3" type="ORF">MAR_018656</name>
</gene>
<accession>A0ABY7EFA3</accession>
<keyword evidence="4" id="KW-1185">Reference proteome</keyword>
<evidence type="ECO:0000256" key="1">
    <source>
        <dbReference type="SAM" id="SignalP"/>
    </source>
</evidence>
<protein>
    <recommendedName>
        <fullName evidence="2">DUF4773 domain-containing protein</fullName>
    </recommendedName>
</protein>
<evidence type="ECO:0000313" key="3">
    <source>
        <dbReference type="EMBL" id="WAR08698.1"/>
    </source>
</evidence>
<reference evidence="3" key="1">
    <citation type="submission" date="2022-11" db="EMBL/GenBank/DDBJ databases">
        <title>Centuries of genome instability and evolution in soft-shell clam transmissible cancer (bioRxiv).</title>
        <authorList>
            <person name="Hart S.F.M."/>
            <person name="Yonemitsu M.A."/>
            <person name="Giersch R.M."/>
            <person name="Beal B.F."/>
            <person name="Arriagada G."/>
            <person name="Davis B.W."/>
            <person name="Ostrander E.A."/>
            <person name="Goff S.P."/>
            <person name="Metzger M.J."/>
        </authorList>
    </citation>
    <scope>NUCLEOTIDE SEQUENCE</scope>
    <source>
        <strain evidence="3">MELC-2E11</strain>
        <tissue evidence="3">Siphon/mantle</tissue>
    </source>
</reference>
<dbReference type="EMBL" id="CP111017">
    <property type="protein sequence ID" value="WAR08698.1"/>
    <property type="molecule type" value="Genomic_DNA"/>
</dbReference>
<proteinExistence type="predicted"/>
<feature type="chain" id="PRO_5047037493" description="DUF4773 domain-containing protein" evidence="1">
    <location>
        <begin position="24"/>
        <end position="229"/>
    </location>
</feature>
<dbReference type="InterPro" id="IPR031941">
    <property type="entry name" value="DUF4773"/>
</dbReference>
<dbReference type="Pfam" id="PF15998">
    <property type="entry name" value="DUF4773"/>
    <property type="match status" value="1"/>
</dbReference>
<evidence type="ECO:0000259" key="2">
    <source>
        <dbReference type="Pfam" id="PF15998"/>
    </source>
</evidence>
<organism evidence="3 4">
    <name type="scientific">Mya arenaria</name>
    <name type="common">Soft-shell clam</name>
    <dbReference type="NCBI Taxonomy" id="6604"/>
    <lineage>
        <taxon>Eukaryota</taxon>
        <taxon>Metazoa</taxon>
        <taxon>Spiralia</taxon>
        <taxon>Lophotrochozoa</taxon>
        <taxon>Mollusca</taxon>
        <taxon>Bivalvia</taxon>
        <taxon>Autobranchia</taxon>
        <taxon>Heteroconchia</taxon>
        <taxon>Euheterodonta</taxon>
        <taxon>Imparidentia</taxon>
        <taxon>Neoheterodontei</taxon>
        <taxon>Myida</taxon>
        <taxon>Myoidea</taxon>
        <taxon>Myidae</taxon>
        <taxon>Mya</taxon>
    </lineage>
</organism>
<dbReference type="PANTHER" id="PTHR36299">
    <property type="entry name" value="AGAP008005-PA"/>
    <property type="match status" value="1"/>
</dbReference>
<feature type="domain" description="DUF4773" evidence="2">
    <location>
        <begin position="106"/>
        <end position="214"/>
    </location>
</feature>